<feature type="transmembrane region" description="Helical" evidence="7">
    <location>
        <begin position="12"/>
        <end position="32"/>
    </location>
</feature>
<evidence type="ECO:0000256" key="7">
    <source>
        <dbReference type="SAM" id="Phobius"/>
    </source>
</evidence>
<dbReference type="InterPro" id="IPR051788">
    <property type="entry name" value="MFS_Transporter"/>
</dbReference>
<evidence type="ECO:0000256" key="5">
    <source>
        <dbReference type="ARBA" id="ARBA00022989"/>
    </source>
</evidence>
<evidence type="ECO:0000256" key="4">
    <source>
        <dbReference type="ARBA" id="ARBA00022692"/>
    </source>
</evidence>
<dbReference type="Gene3D" id="1.20.1250.20">
    <property type="entry name" value="MFS general substrate transporter like domains"/>
    <property type="match status" value="1"/>
</dbReference>
<dbReference type="InterPro" id="IPR036259">
    <property type="entry name" value="MFS_trans_sf"/>
</dbReference>
<dbReference type="PANTHER" id="PTHR23514:SF3">
    <property type="entry name" value="BYPASS OF STOP CODON PROTEIN 6"/>
    <property type="match status" value="1"/>
</dbReference>
<feature type="transmembrane region" description="Helical" evidence="7">
    <location>
        <begin position="256"/>
        <end position="274"/>
    </location>
</feature>
<dbReference type="GO" id="GO:0022857">
    <property type="term" value="F:transmembrane transporter activity"/>
    <property type="evidence" value="ECO:0007669"/>
    <property type="project" value="InterPro"/>
</dbReference>
<feature type="transmembrane region" description="Helical" evidence="7">
    <location>
        <begin position="175"/>
        <end position="194"/>
    </location>
</feature>
<dbReference type="PANTHER" id="PTHR23514">
    <property type="entry name" value="BYPASS OF STOP CODON PROTEIN 6"/>
    <property type="match status" value="1"/>
</dbReference>
<keyword evidence="10" id="KW-1185">Reference proteome</keyword>
<gene>
    <name evidence="9" type="ORF">FG486_03975</name>
</gene>
<dbReference type="GO" id="GO:0016020">
    <property type="term" value="C:membrane"/>
    <property type="evidence" value="ECO:0007669"/>
    <property type="project" value="TreeGrafter"/>
</dbReference>
<keyword evidence="6 7" id="KW-0472">Membrane</keyword>
<comment type="subcellular location">
    <subcellularLocation>
        <location evidence="1">Endomembrane system</location>
        <topology evidence="1">Multi-pass membrane protein</topology>
    </subcellularLocation>
</comment>
<feature type="transmembrane region" description="Helical" evidence="7">
    <location>
        <begin position="310"/>
        <end position="333"/>
    </location>
</feature>
<comment type="similarity">
    <text evidence="2">Belongs to the major facilitator superfamily.</text>
</comment>
<feature type="transmembrane region" description="Helical" evidence="7">
    <location>
        <begin position="52"/>
        <end position="71"/>
    </location>
</feature>
<comment type="caution">
    <text evidence="9">The sequence shown here is derived from an EMBL/GenBank/DDBJ whole genome shotgun (WGS) entry which is preliminary data.</text>
</comment>
<keyword evidence="3" id="KW-0813">Transport</keyword>
<dbReference type="AlphaFoldDB" id="A0A7V8RBL7"/>
<dbReference type="InterPro" id="IPR011701">
    <property type="entry name" value="MFS"/>
</dbReference>
<feature type="transmembrane region" description="Helical" evidence="7">
    <location>
        <begin position="400"/>
        <end position="422"/>
    </location>
</feature>
<evidence type="ECO:0000256" key="2">
    <source>
        <dbReference type="ARBA" id="ARBA00008335"/>
    </source>
</evidence>
<feature type="transmembrane region" description="Helical" evidence="7">
    <location>
        <begin position="286"/>
        <end position="304"/>
    </location>
</feature>
<feature type="domain" description="Major facilitator superfamily (MFS) profile" evidence="8">
    <location>
        <begin position="15"/>
        <end position="425"/>
    </location>
</feature>
<dbReference type="SUPFAM" id="SSF103473">
    <property type="entry name" value="MFS general substrate transporter"/>
    <property type="match status" value="1"/>
</dbReference>
<dbReference type="Proteomes" id="UP000589292">
    <property type="component" value="Unassembled WGS sequence"/>
</dbReference>
<evidence type="ECO:0000259" key="8">
    <source>
        <dbReference type="PROSITE" id="PS50850"/>
    </source>
</evidence>
<evidence type="ECO:0000313" key="9">
    <source>
        <dbReference type="EMBL" id="MBA1373482.1"/>
    </source>
</evidence>
<dbReference type="Pfam" id="PF07690">
    <property type="entry name" value="MFS_1"/>
    <property type="match status" value="1"/>
</dbReference>
<organism evidence="9 10">
    <name type="scientific">Sphingomonas ursincola</name>
    <dbReference type="NCBI Taxonomy" id="56361"/>
    <lineage>
        <taxon>Bacteria</taxon>
        <taxon>Pseudomonadati</taxon>
        <taxon>Pseudomonadota</taxon>
        <taxon>Alphaproteobacteria</taxon>
        <taxon>Sphingomonadales</taxon>
        <taxon>Sphingomonadaceae</taxon>
        <taxon>Sphingomonas</taxon>
    </lineage>
</organism>
<evidence type="ECO:0000256" key="6">
    <source>
        <dbReference type="ARBA" id="ARBA00023136"/>
    </source>
</evidence>
<feature type="transmembrane region" description="Helical" evidence="7">
    <location>
        <begin position="340"/>
        <end position="359"/>
    </location>
</feature>
<keyword evidence="5 7" id="KW-1133">Transmembrane helix</keyword>
<reference evidence="9 10" key="1">
    <citation type="journal article" date="1994" name="Int. J. Syst. Bacteriol.">
        <title>Phylogenetic positions of novel aerobic, bacteriochlorophyll a-containing bacteria and description of Roseococcus thiosulfatophilus gen. nov., sp. nov., Erythromicrobium ramosum gen. nov., sp. nov., and Erythrobacter litoralis sp. nov.</title>
        <authorList>
            <person name="Yurkov V."/>
            <person name="Stackebrandt E."/>
            <person name="Holmes A."/>
            <person name="Fuerst J.A."/>
            <person name="Hugenholtz P."/>
            <person name="Golecki J."/>
            <person name="Gad'on N."/>
            <person name="Gorlenko V.M."/>
            <person name="Kompantseva E.I."/>
            <person name="Drews G."/>
        </authorList>
    </citation>
    <scope>NUCLEOTIDE SEQUENCE [LARGE SCALE GENOMIC DNA]</scope>
    <source>
        <strain evidence="9 10">KR-99</strain>
    </source>
</reference>
<sequence length="434" mass="46083">MAASHATRRTIYWLCVLALFNAAFANAIRVGAAGAIKSALLDPIDARHSGEMVGAVLGNAFLGFALSLLVISPLLDRFGARRVLLFAGACFIVGPLLVLISAHAGPNVMLLLNVAMVIWGCGWGATEASINPVTARLFPDDKTGKLNSLHAWWPMGIVLGGLLAIVVQQQLAMDWRWLVAMPLLPGAALVILVLRRPFPAIASVETGTSFRTMLSEPFRRPGFWIFFGIMLLTASAELAPAAWVDVALTQTVGMPGIVVLVYVAAVMFVMRHFAGSLAHRLSDMGLLLICTLPACAGLFLLSRADTPTSALIAATLWAIGVCFMWPTMLAAVARRYPQSGSWGIGLIGFAGAIAIYFVLPQLGRIYDEAKIASAGGAEAFAALAPGSARMQAVLRDAAEISFQTVAVIPAVLLGIFALLWLWERRVHAAGSARA</sequence>
<evidence type="ECO:0000256" key="1">
    <source>
        <dbReference type="ARBA" id="ARBA00004127"/>
    </source>
</evidence>
<proteinExistence type="inferred from homology"/>
<name>A0A7V8RBL7_9SPHN</name>
<evidence type="ECO:0000313" key="10">
    <source>
        <dbReference type="Proteomes" id="UP000589292"/>
    </source>
</evidence>
<protein>
    <submittedName>
        <fullName evidence="9">MFS transporter</fullName>
    </submittedName>
</protein>
<dbReference type="InterPro" id="IPR020846">
    <property type="entry name" value="MFS_dom"/>
</dbReference>
<feature type="transmembrane region" description="Helical" evidence="7">
    <location>
        <begin position="110"/>
        <end position="130"/>
    </location>
</feature>
<feature type="transmembrane region" description="Helical" evidence="7">
    <location>
        <begin position="83"/>
        <end position="104"/>
    </location>
</feature>
<feature type="transmembrane region" description="Helical" evidence="7">
    <location>
        <begin position="151"/>
        <end position="169"/>
    </location>
</feature>
<dbReference type="EMBL" id="VDES01000001">
    <property type="protein sequence ID" value="MBA1373482.1"/>
    <property type="molecule type" value="Genomic_DNA"/>
</dbReference>
<dbReference type="PROSITE" id="PS50850">
    <property type="entry name" value="MFS"/>
    <property type="match status" value="1"/>
</dbReference>
<feature type="transmembrane region" description="Helical" evidence="7">
    <location>
        <begin position="223"/>
        <end position="244"/>
    </location>
</feature>
<evidence type="ECO:0000256" key="3">
    <source>
        <dbReference type="ARBA" id="ARBA00022448"/>
    </source>
</evidence>
<dbReference type="RefSeq" id="WP_181266513.1">
    <property type="nucleotide sequence ID" value="NZ_BAAAGB010000002.1"/>
</dbReference>
<dbReference type="GO" id="GO:0012505">
    <property type="term" value="C:endomembrane system"/>
    <property type="evidence" value="ECO:0007669"/>
    <property type="project" value="UniProtKB-SubCell"/>
</dbReference>
<accession>A0A7V8RBL7</accession>
<keyword evidence="4 7" id="KW-0812">Transmembrane</keyword>